<evidence type="ECO:0000259" key="8">
    <source>
        <dbReference type="PROSITE" id="PS50109"/>
    </source>
</evidence>
<dbReference type="InterPro" id="IPR003661">
    <property type="entry name" value="HisK_dim/P_dom"/>
</dbReference>
<dbReference type="PANTHER" id="PTHR45453">
    <property type="entry name" value="PHOSPHATE REGULON SENSOR PROTEIN PHOR"/>
    <property type="match status" value="1"/>
</dbReference>
<dbReference type="InterPro" id="IPR036890">
    <property type="entry name" value="HATPase_C_sf"/>
</dbReference>
<proteinExistence type="predicted"/>
<dbReference type="InterPro" id="IPR050351">
    <property type="entry name" value="BphY/WalK/GraS-like"/>
</dbReference>
<dbReference type="GO" id="GO:0005886">
    <property type="term" value="C:plasma membrane"/>
    <property type="evidence" value="ECO:0007669"/>
    <property type="project" value="TreeGrafter"/>
</dbReference>
<keyword evidence="6" id="KW-0902">Two-component regulatory system</keyword>
<dbReference type="eggNOG" id="COG2205">
    <property type="taxonomic scope" value="Bacteria"/>
</dbReference>
<dbReference type="OrthoDB" id="921707at2"/>
<evidence type="ECO:0000256" key="5">
    <source>
        <dbReference type="ARBA" id="ARBA00022777"/>
    </source>
</evidence>
<accession>H1Y2K8</accession>
<protein>
    <recommendedName>
        <fullName evidence="2">histidine kinase</fullName>
        <ecNumber evidence="2">2.7.13.3</ecNumber>
    </recommendedName>
</protein>
<evidence type="ECO:0000256" key="6">
    <source>
        <dbReference type="ARBA" id="ARBA00023012"/>
    </source>
</evidence>
<dbReference type="InterPro" id="IPR004358">
    <property type="entry name" value="Sig_transdc_His_kin-like_C"/>
</dbReference>
<evidence type="ECO:0000256" key="1">
    <source>
        <dbReference type="ARBA" id="ARBA00000085"/>
    </source>
</evidence>
<sequence length="547" mass="63582">MTKKESIYRKSFSLIIAFIVLISAILIAALLIAYGLTRKYVENEFYSNKIEVLEKTILPYNDFFQNKIPEITAYQGFLNEASASKYADSVFSNYPFVKSIDFYHFDISNHKKQATVKSGNLSITVKGVFNFAPGLDHQLKGTRINTDKNIEDFKLMALKLSSFIKVADTSRVYSADELFKTFYDIKPNKISYINNPRREELKIYKDLLTSKAPSSIYQQDMMTFYLNPFSLQIKNTHPELYEHISIRQVVYDPLDNNDAEMFTEIALPGTFSDYKLYFQSDKNFITRETIRRFLPVTGLVLAVYLFIVVIGWLIYRNLNVNHKLFKLQYDFINNFTHEFKTPVSVIKIAGSNLRSDTQLTDRQRMHYGKILDEEADKLNELMNKLLSFTQLENKSIHLKKEAIEIEPFVQSYIDTFKIKYPAFNLTYEVKNVKSFESDPVLLGSIFQNMIENAYKYSPPQRKEQHIVVERVRKDIVFLFKDKGIGIPKNEIDNIFKKFYRIQSQYNQNGSVGLGLAFCKELVNFMNGEISVSSKVNEGSEFKIVLPY</sequence>
<dbReference type="CDD" id="cd00082">
    <property type="entry name" value="HisKA"/>
    <property type="match status" value="1"/>
</dbReference>
<dbReference type="AlphaFoldDB" id="H1Y2K8"/>
<dbReference type="STRING" id="714943.Mucpa_3965"/>
<keyword evidence="7" id="KW-0472">Membrane</keyword>
<dbReference type="SMART" id="SM00387">
    <property type="entry name" value="HATPase_c"/>
    <property type="match status" value="1"/>
</dbReference>
<dbReference type="SMART" id="SM00388">
    <property type="entry name" value="HisKA"/>
    <property type="match status" value="1"/>
</dbReference>
<reference evidence="9" key="1">
    <citation type="submission" date="2011-09" db="EMBL/GenBank/DDBJ databases">
        <title>The permanent draft genome of Mucilaginibacter paludis DSM 18603.</title>
        <authorList>
            <consortium name="US DOE Joint Genome Institute (JGI-PGF)"/>
            <person name="Lucas S."/>
            <person name="Han J."/>
            <person name="Lapidus A."/>
            <person name="Bruce D."/>
            <person name="Goodwin L."/>
            <person name="Pitluck S."/>
            <person name="Peters L."/>
            <person name="Kyrpides N."/>
            <person name="Mavromatis K."/>
            <person name="Ivanova N."/>
            <person name="Mikhailova N."/>
            <person name="Held B."/>
            <person name="Detter J.C."/>
            <person name="Tapia R."/>
            <person name="Han C."/>
            <person name="Land M."/>
            <person name="Hauser L."/>
            <person name="Markowitz V."/>
            <person name="Cheng J.-F."/>
            <person name="Hugenholtz P."/>
            <person name="Woyke T."/>
            <person name="Wu D."/>
            <person name="Tindall B."/>
            <person name="Brambilla E."/>
            <person name="Klenk H.-P."/>
            <person name="Eisen J.A."/>
        </authorList>
    </citation>
    <scope>NUCLEOTIDE SEQUENCE [LARGE SCALE GENOMIC DNA]</scope>
    <source>
        <strain evidence="9">DSM 18603</strain>
    </source>
</reference>
<dbReference type="GO" id="GO:0000155">
    <property type="term" value="F:phosphorelay sensor kinase activity"/>
    <property type="evidence" value="ECO:0007669"/>
    <property type="project" value="InterPro"/>
</dbReference>
<feature type="transmembrane region" description="Helical" evidence="7">
    <location>
        <begin position="12"/>
        <end position="36"/>
    </location>
</feature>
<keyword evidence="7" id="KW-0812">Transmembrane</keyword>
<dbReference type="HOGENOM" id="CLU_483862_0_0_10"/>
<keyword evidence="10" id="KW-1185">Reference proteome</keyword>
<dbReference type="CDD" id="cd00075">
    <property type="entry name" value="HATPase"/>
    <property type="match status" value="1"/>
</dbReference>
<dbReference type="Gene3D" id="1.10.287.130">
    <property type="match status" value="1"/>
</dbReference>
<dbReference type="PRINTS" id="PR00344">
    <property type="entry name" value="BCTRLSENSOR"/>
</dbReference>
<keyword evidence="3" id="KW-0597">Phosphoprotein</keyword>
<keyword evidence="4" id="KW-0808">Transferase</keyword>
<evidence type="ECO:0000256" key="7">
    <source>
        <dbReference type="SAM" id="Phobius"/>
    </source>
</evidence>
<dbReference type="Pfam" id="PF00512">
    <property type="entry name" value="HisKA"/>
    <property type="match status" value="1"/>
</dbReference>
<dbReference type="Pfam" id="PF02518">
    <property type="entry name" value="HATPase_c"/>
    <property type="match status" value="1"/>
</dbReference>
<dbReference type="PANTHER" id="PTHR45453:SF1">
    <property type="entry name" value="PHOSPHATE REGULON SENSOR PROTEIN PHOR"/>
    <property type="match status" value="1"/>
</dbReference>
<evidence type="ECO:0000313" key="9">
    <source>
        <dbReference type="EMBL" id="EHQ28056.1"/>
    </source>
</evidence>
<dbReference type="SUPFAM" id="SSF55874">
    <property type="entry name" value="ATPase domain of HSP90 chaperone/DNA topoisomerase II/histidine kinase"/>
    <property type="match status" value="1"/>
</dbReference>
<dbReference type="InterPro" id="IPR003594">
    <property type="entry name" value="HATPase_dom"/>
</dbReference>
<dbReference type="InterPro" id="IPR036097">
    <property type="entry name" value="HisK_dim/P_sf"/>
</dbReference>
<dbReference type="GO" id="GO:0004721">
    <property type="term" value="F:phosphoprotein phosphatase activity"/>
    <property type="evidence" value="ECO:0007669"/>
    <property type="project" value="TreeGrafter"/>
</dbReference>
<gene>
    <name evidence="9" type="ORF">Mucpa_3965</name>
</gene>
<evidence type="ECO:0000256" key="4">
    <source>
        <dbReference type="ARBA" id="ARBA00022679"/>
    </source>
</evidence>
<evidence type="ECO:0000256" key="2">
    <source>
        <dbReference type="ARBA" id="ARBA00012438"/>
    </source>
</evidence>
<dbReference type="GO" id="GO:0016036">
    <property type="term" value="P:cellular response to phosphate starvation"/>
    <property type="evidence" value="ECO:0007669"/>
    <property type="project" value="TreeGrafter"/>
</dbReference>
<dbReference type="EMBL" id="CM001403">
    <property type="protein sequence ID" value="EHQ28056.1"/>
    <property type="molecule type" value="Genomic_DNA"/>
</dbReference>
<dbReference type="Proteomes" id="UP000002774">
    <property type="component" value="Chromosome"/>
</dbReference>
<dbReference type="SUPFAM" id="SSF47384">
    <property type="entry name" value="Homodimeric domain of signal transducing histidine kinase"/>
    <property type="match status" value="1"/>
</dbReference>
<keyword evidence="5 9" id="KW-0418">Kinase</keyword>
<evidence type="ECO:0000313" key="10">
    <source>
        <dbReference type="Proteomes" id="UP000002774"/>
    </source>
</evidence>
<feature type="domain" description="Histidine kinase" evidence="8">
    <location>
        <begin position="334"/>
        <end position="547"/>
    </location>
</feature>
<dbReference type="Gene3D" id="3.30.565.10">
    <property type="entry name" value="Histidine kinase-like ATPase, C-terminal domain"/>
    <property type="match status" value="1"/>
</dbReference>
<keyword evidence="7" id="KW-1133">Transmembrane helix</keyword>
<dbReference type="EC" id="2.7.13.3" evidence="2"/>
<organism evidence="9 10">
    <name type="scientific">Mucilaginibacter paludis DSM 18603</name>
    <dbReference type="NCBI Taxonomy" id="714943"/>
    <lineage>
        <taxon>Bacteria</taxon>
        <taxon>Pseudomonadati</taxon>
        <taxon>Bacteroidota</taxon>
        <taxon>Sphingobacteriia</taxon>
        <taxon>Sphingobacteriales</taxon>
        <taxon>Sphingobacteriaceae</taxon>
        <taxon>Mucilaginibacter</taxon>
    </lineage>
</organism>
<dbReference type="PROSITE" id="PS50109">
    <property type="entry name" value="HIS_KIN"/>
    <property type="match status" value="1"/>
</dbReference>
<dbReference type="RefSeq" id="WP_008508784.1">
    <property type="nucleotide sequence ID" value="NZ_CM001403.1"/>
</dbReference>
<comment type="catalytic activity">
    <reaction evidence="1">
        <text>ATP + protein L-histidine = ADP + protein N-phospho-L-histidine.</text>
        <dbReference type="EC" id="2.7.13.3"/>
    </reaction>
</comment>
<name>H1Y2K8_9SPHI</name>
<evidence type="ECO:0000256" key="3">
    <source>
        <dbReference type="ARBA" id="ARBA00022553"/>
    </source>
</evidence>
<feature type="transmembrane region" description="Helical" evidence="7">
    <location>
        <begin position="293"/>
        <end position="315"/>
    </location>
</feature>
<dbReference type="InterPro" id="IPR005467">
    <property type="entry name" value="His_kinase_dom"/>
</dbReference>